<evidence type="ECO:0000313" key="3">
    <source>
        <dbReference type="Proteomes" id="UP001447188"/>
    </source>
</evidence>
<feature type="region of interest" description="Disordered" evidence="1">
    <location>
        <begin position="47"/>
        <end position="128"/>
    </location>
</feature>
<evidence type="ECO:0000256" key="1">
    <source>
        <dbReference type="SAM" id="MobiDB-lite"/>
    </source>
</evidence>
<organism evidence="2 3">
    <name type="scientific">Discina gigas</name>
    <dbReference type="NCBI Taxonomy" id="1032678"/>
    <lineage>
        <taxon>Eukaryota</taxon>
        <taxon>Fungi</taxon>
        <taxon>Dikarya</taxon>
        <taxon>Ascomycota</taxon>
        <taxon>Pezizomycotina</taxon>
        <taxon>Pezizomycetes</taxon>
        <taxon>Pezizales</taxon>
        <taxon>Discinaceae</taxon>
        <taxon>Discina</taxon>
    </lineage>
</organism>
<dbReference type="Proteomes" id="UP001447188">
    <property type="component" value="Unassembled WGS sequence"/>
</dbReference>
<proteinExistence type="predicted"/>
<keyword evidence="3" id="KW-1185">Reference proteome</keyword>
<gene>
    <name evidence="2" type="ORF">Q9L58_006140</name>
</gene>
<sequence length="128" mass="14088">MGITQQRLISSGHRYSLIDTDLDQMSTAHDQAVRAYNHVSFLTYNEEAPRTRRPKPGWKTRSPTRLGHLPLPTVTMRSAVNSRPSSKSLATALSGQEISSLRSLTTHSGGSTEIPSKSPGYDSGYEEE</sequence>
<protein>
    <submittedName>
        <fullName evidence="2">Uncharacterized protein</fullName>
    </submittedName>
</protein>
<evidence type="ECO:0000313" key="2">
    <source>
        <dbReference type="EMBL" id="KAL0634946.1"/>
    </source>
</evidence>
<accession>A0ABR3GHB8</accession>
<dbReference type="EMBL" id="JBBBZM010000081">
    <property type="protein sequence ID" value="KAL0634946.1"/>
    <property type="molecule type" value="Genomic_DNA"/>
</dbReference>
<name>A0ABR3GHB8_9PEZI</name>
<reference evidence="2 3" key="1">
    <citation type="submission" date="2024-02" db="EMBL/GenBank/DDBJ databases">
        <title>Discinaceae phylogenomics.</title>
        <authorList>
            <person name="Dirks A.C."/>
            <person name="James T.Y."/>
        </authorList>
    </citation>
    <scope>NUCLEOTIDE SEQUENCE [LARGE SCALE GENOMIC DNA]</scope>
    <source>
        <strain evidence="2 3">ACD0624</strain>
    </source>
</reference>
<feature type="compositionally biased region" description="Polar residues" evidence="1">
    <location>
        <begin position="75"/>
        <end position="115"/>
    </location>
</feature>
<comment type="caution">
    <text evidence="2">The sequence shown here is derived from an EMBL/GenBank/DDBJ whole genome shotgun (WGS) entry which is preliminary data.</text>
</comment>